<reference evidence="1" key="1">
    <citation type="journal article" date="2014" name="Front. Microbiol.">
        <title>High frequency of phylogenetically diverse reductive dehalogenase-homologous genes in deep subseafloor sedimentary metagenomes.</title>
        <authorList>
            <person name="Kawai M."/>
            <person name="Futagami T."/>
            <person name="Toyoda A."/>
            <person name="Takaki Y."/>
            <person name="Nishi S."/>
            <person name="Hori S."/>
            <person name="Arai W."/>
            <person name="Tsubouchi T."/>
            <person name="Morono Y."/>
            <person name="Uchiyama I."/>
            <person name="Ito T."/>
            <person name="Fujiyama A."/>
            <person name="Inagaki F."/>
            <person name="Takami H."/>
        </authorList>
    </citation>
    <scope>NUCLEOTIDE SEQUENCE</scope>
    <source>
        <strain evidence="1">Expedition CK06-06</strain>
    </source>
</reference>
<sequence>MEIRNSTTKTLVIYTGDKNEEEPEMVKTLLVGETFEIDANAVGILSIQEQ</sequence>
<gene>
    <name evidence="1" type="ORF">S03H2_67117</name>
</gene>
<comment type="caution">
    <text evidence="1">The sequence shown here is derived from an EMBL/GenBank/DDBJ whole genome shotgun (WGS) entry which is preliminary data.</text>
</comment>
<dbReference type="EMBL" id="BARU01043893">
    <property type="protein sequence ID" value="GAH86237.1"/>
    <property type="molecule type" value="Genomic_DNA"/>
</dbReference>
<accession>X1IWX9</accession>
<organism evidence="1">
    <name type="scientific">marine sediment metagenome</name>
    <dbReference type="NCBI Taxonomy" id="412755"/>
    <lineage>
        <taxon>unclassified sequences</taxon>
        <taxon>metagenomes</taxon>
        <taxon>ecological metagenomes</taxon>
    </lineage>
</organism>
<protein>
    <submittedName>
        <fullName evidence="1">Uncharacterized protein</fullName>
    </submittedName>
</protein>
<proteinExistence type="predicted"/>
<dbReference type="AlphaFoldDB" id="X1IWX9"/>
<name>X1IWX9_9ZZZZ</name>
<evidence type="ECO:0000313" key="1">
    <source>
        <dbReference type="EMBL" id="GAH86237.1"/>
    </source>
</evidence>